<gene>
    <name evidence="1" type="ORF">SeMB42_g01023</name>
</gene>
<dbReference type="AlphaFoldDB" id="A0A507DNH2"/>
<accession>A0A507DNH2</accession>
<dbReference type="EMBL" id="QEAN01000023">
    <property type="protein sequence ID" value="TPX53066.1"/>
    <property type="molecule type" value="Genomic_DNA"/>
</dbReference>
<keyword evidence="2" id="KW-1185">Reference proteome</keyword>
<dbReference type="VEuPathDB" id="FungiDB:SeMB42_g01023"/>
<organism evidence="1 2">
    <name type="scientific">Synchytrium endobioticum</name>
    <dbReference type="NCBI Taxonomy" id="286115"/>
    <lineage>
        <taxon>Eukaryota</taxon>
        <taxon>Fungi</taxon>
        <taxon>Fungi incertae sedis</taxon>
        <taxon>Chytridiomycota</taxon>
        <taxon>Chytridiomycota incertae sedis</taxon>
        <taxon>Chytridiomycetes</taxon>
        <taxon>Synchytriales</taxon>
        <taxon>Synchytriaceae</taxon>
        <taxon>Synchytrium</taxon>
    </lineage>
</organism>
<sequence>MDYMNVVFCCYEINKNRFSLACVADTGVPEAVADEPRLSGLSSILRLSYNISSQLESSRGKHVMAHNRYARAQGKSGHVLMAKRTRANRA</sequence>
<dbReference type="Proteomes" id="UP000317494">
    <property type="component" value="Unassembled WGS sequence"/>
</dbReference>
<reference evidence="1 2" key="1">
    <citation type="journal article" date="2019" name="Sci. Rep.">
        <title>Comparative genomics of chytrid fungi reveal insights into the obligate biotrophic and pathogenic lifestyle of Synchytrium endobioticum.</title>
        <authorList>
            <person name="van de Vossenberg B.T.L.H."/>
            <person name="Warris S."/>
            <person name="Nguyen H.D.T."/>
            <person name="van Gent-Pelzer M.P.E."/>
            <person name="Joly D.L."/>
            <person name="van de Geest H.C."/>
            <person name="Bonants P.J.M."/>
            <person name="Smith D.S."/>
            <person name="Levesque C.A."/>
            <person name="van der Lee T.A.J."/>
        </authorList>
    </citation>
    <scope>NUCLEOTIDE SEQUENCE [LARGE SCALE GENOMIC DNA]</scope>
    <source>
        <strain evidence="1 2">MB42</strain>
    </source>
</reference>
<name>A0A507DNH2_9FUNG</name>
<protein>
    <submittedName>
        <fullName evidence="1">Uncharacterized protein</fullName>
    </submittedName>
</protein>
<proteinExistence type="predicted"/>
<comment type="caution">
    <text evidence="1">The sequence shown here is derived from an EMBL/GenBank/DDBJ whole genome shotgun (WGS) entry which is preliminary data.</text>
</comment>
<evidence type="ECO:0000313" key="2">
    <source>
        <dbReference type="Proteomes" id="UP000317494"/>
    </source>
</evidence>
<evidence type="ECO:0000313" key="1">
    <source>
        <dbReference type="EMBL" id="TPX53066.1"/>
    </source>
</evidence>